<evidence type="ECO:0000256" key="7">
    <source>
        <dbReference type="ARBA" id="ARBA00023004"/>
    </source>
</evidence>
<dbReference type="PROSITE" id="PS00086">
    <property type="entry name" value="CYTOCHROME_P450"/>
    <property type="match status" value="1"/>
</dbReference>
<gene>
    <name evidence="11" type="primary">FUS8</name>
    <name evidence="11" type="ORF">LOC62_06G008804</name>
</gene>
<dbReference type="InterPro" id="IPR036396">
    <property type="entry name" value="Cyt_P450_sf"/>
</dbReference>
<comment type="similarity">
    <text evidence="3 10">Belongs to the cytochrome P450 family.</text>
</comment>
<organism evidence="11 12">
    <name type="scientific">Vanrija pseudolonga</name>
    <dbReference type="NCBI Taxonomy" id="143232"/>
    <lineage>
        <taxon>Eukaryota</taxon>
        <taxon>Fungi</taxon>
        <taxon>Dikarya</taxon>
        <taxon>Basidiomycota</taxon>
        <taxon>Agaricomycotina</taxon>
        <taxon>Tremellomycetes</taxon>
        <taxon>Trichosporonales</taxon>
        <taxon>Trichosporonaceae</taxon>
        <taxon>Vanrija</taxon>
    </lineage>
</organism>
<dbReference type="Proteomes" id="UP000827549">
    <property type="component" value="Chromosome 6"/>
</dbReference>
<dbReference type="PANTHER" id="PTHR24305:SF166">
    <property type="entry name" value="CYTOCHROME P450 12A4, MITOCHONDRIAL-RELATED"/>
    <property type="match status" value="1"/>
</dbReference>
<dbReference type="InterPro" id="IPR002403">
    <property type="entry name" value="Cyt_P450_E_grp-IV"/>
</dbReference>
<feature type="binding site" description="axial binding residue" evidence="9">
    <location>
        <position position="482"/>
    </location>
    <ligand>
        <name>heme</name>
        <dbReference type="ChEBI" id="CHEBI:30413"/>
    </ligand>
    <ligandPart>
        <name>Fe</name>
        <dbReference type="ChEBI" id="CHEBI:18248"/>
    </ligandPart>
</feature>
<evidence type="ECO:0000256" key="10">
    <source>
        <dbReference type="RuleBase" id="RU000461"/>
    </source>
</evidence>
<dbReference type="RefSeq" id="XP_062631329.1">
    <property type="nucleotide sequence ID" value="XM_062775345.1"/>
</dbReference>
<dbReference type="GO" id="GO:0005506">
    <property type="term" value="F:iron ion binding"/>
    <property type="evidence" value="ECO:0007669"/>
    <property type="project" value="InterPro"/>
</dbReference>
<keyword evidence="7 9" id="KW-0408">Iron</keyword>
<keyword evidence="6 10" id="KW-0560">Oxidoreductase</keyword>
<evidence type="ECO:0000256" key="1">
    <source>
        <dbReference type="ARBA" id="ARBA00001971"/>
    </source>
</evidence>
<evidence type="ECO:0000256" key="9">
    <source>
        <dbReference type="PIRSR" id="PIRSR602403-1"/>
    </source>
</evidence>
<dbReference type="EMBL" id="CP086719">
    <property type="protein sequence ID" value="WOO85303.1"/>
    <property type="molecule type" value="Genomic_DNA"/>
</dbReference>
<dbReference type="PRINTS" id="PR00385">
    <property type="entry name" value="P450"/>
</dbReference>
<evidence type="ECO:0000313" key="11">
    <source>
        <dbReference type="EMBL" id="WOO85303.1"/>
    </source>
</evidence>
<proteinExistence type="inferred from homology"/>
<dbReference type="Pfam" id="PF00067">
    <property type="entry name" value="p450"/>
    <property type="match status" value="1"/>
</dbReference>
<evidence type="ECO:0000256" key="2">
    <source>
        <dbReference type="ARBA" id="ARBA00005179"/>
    </source>
</evidence>
<evidence type="ECO:0000256" key="6">
    <source>
        <dbReference type="ARBA" id="ARBA00023002"/>
    </source>
</evidence>
<name>A0AAF1BTW6_9TREE</name>
<dbReference type="PANTHER" id="PTHR24305">
    <property type="entry name" value="CYTOCHROME P450"/>
    <property type="match status" value="1"/>
</dbReference>
<dbReference type="InterPro" id="IPR050121">
    <property type="entry name" value="Cytochrome_P450_monoxygenase"/>
</dbReference>
<comment type="cofactor">
    <cofactor evidence="1 9">
        <name>heme</name>
        <dbReference type="ChEBI" id="CHEBI:30413"/>
    </cofactor>
</comment>
<keyword evidence="5 9" id="KW-0479">Metal-binding</keyword>
<dbReference type="GO" id="GO:0004497">
    <property type="term" value="F:monooxygenase activity"/>
    <property type="evidence" value="ECO:0007669"/>
    <property type="project" value="UniProtKB-KW"/>
</dbReference>
<evidence type="ECO:0000256" key="8">
    <source>
        <dbReference type="ARBA" id="ARBA00023033"/>
    </source>
</evidence>
<dbReference type="GO" id="GO:0016705">
    <property type="term" value="F:oxidoreductase activity, acting on paired donors, with incorporation or reduction of molecular oxygen"/>
    <property type="evidence" value="ECO:0007669"/>
    <property type="project" value="InterPro"/>
</dbReference>
<dbReference type="InterPro" id="IPR017972">
    <property type="entry name" value="Cyt_P450_CS"/>
</dbReference>
<dbReference type="PRINTS" id="PR00465">
    <property type="entry name" value="EP450IV"/>
</dbReference>
<keyword evidence="12" id="KW-1185">Reference proteome</keyword>
<protein>
    <submittedName>
        <fullName evidence="11">Cytochrome P450 monooxygenase FUS8</fullName>
    </submittedName>
</protein>
<evidence type="ECO:0000256" key="4">
    <source>
        <dbReference type="ARBA" id="ARBA00022617"/>
    </source>
</evidence>
<keyword evidence="4 9" id="KW-0349">Heme</keyword>
<dbReference type="AlphaFoldDB" id="A0AAF1BTW6"/>
<evidence type="ECO:0000256" key="5">
    <source>
        <dbReference type="ARBA" id="ARBA00022723"/>
    </source>
</evidence>
<dbReference type="InterPro" id="IPR001128">
    <property type="entry name" value="Cyt_P450"/>
</dbReference>
<dbReference type="GeneID" id="87811968"/>
<accession>A0AAF1BTW6</accession>
<evidence type="ECO:0000256" key="3">
    <source>
        <dbReference type="ARBA" id="ARBA00010617"/>
    </source>
</evidence>
<keyword evidence="8 10" id="KW-0503">Monooxygenase</keyword>
<dbReference type="GO" id="GO:0020037">
    <property type="term" value="F:heme binding"/>
    <property type="evidence" value="ECO:0007669"/>
    <property type="project" value="InterPro"/>
</dbReference>
<reference evidence="11" key="1">
    <citation type="submission" date="2023-10" db="EMBL/GenBank/DDBJ databases">
        <authorList>
            <person name="Noh H."/>
        </authorList>
    </citation>
    <scope>NUCLEOTIDE SEQUENCE</scope>
    <source>
        <strain evidence="11">DUCC4014</strain>
    </source>
</reference>
<evidence type="ECO:0000313" key="12">
    <source>
        <dbReference type="Proteomes" id="UP000827549"/>
    </source>
</evidence>
<dbReference type="Gene3D" id="1.10.630.10">
    <property type="entry name" value="Cytochrome P450"/>
    <property type="match status" value="1"/>
</dbReference>
<comment type="pathway">
    <text evidence="2">Secondary metabolite biosynthesis.</text>
</comment>
<sequence length="537" mass="60492">MGLNVTDIMSETAGWTPLASPPYPSKLTWVVIAAAVYYVVQVVKSIFLSKTSKIPGPLFPHFTVLPIIVTYLRGTQMYNMEKWHRRYGPVFRLGANTVYISDAVVARQVLVKENLAKAPWYAYLSRDPKSAGLFTSVYKDYHRQRRKLLMPAFGVDYLKNLEPFLLGKVEQYFTTYAGRIDAAPPFSGTKSIVVDLYGDLADLTMDILGETAFGRDGGFGLVTSGDKSNPYREICSMLAKYMHDGSIRFFCRPLDRYMSRDLRVYKLMKPLVQERFDSGETGRRDILQFLVDASNEVVKGQNGQLTQQQVLDQCVELLIAGGETTSNTITYILIALLRAPESLRKLYKTIPVSSLDTPVTTFDELADTPFLDACIEEGMRMYPVTAEFGRRTLKDACAISVPARDGFPAQTHIIPPRSAVSVSLRAMHYDPINFPQPERFWPERFLPASHPDAPSAEELGGSTTTAADRAAFMPFSIGLRNCIGMRMAWYEMKMVIWNLLSRYNMEALPGQEVDLRQFVTLQLKSAKFSVKLTERVE</sequence>
<dbReference type="SUPFAM" id="SSF48264">
    <property type="entry name" value="Cytochrome P450"/>
    <property type="match status" value="1"/>
</dbReference>